<organism evidence="9 10">
    <name type="scientific">Parafrankia soli</name>
    <dbReference type="NCBI Taxonomy" id="2599596"/>
    <lineage>
        <taxon>Bacteria</taxon>
        <taxon>Bacillati</taxon>
        <taxon>Actinomycetota</taxon>
        <taxon>Actinomycetes</taxon>
        <taxon>Frankiales</taxon>
        <taxon>Frankiaceae</taxon>
        <taxon>Parafrankia</taxon>
    </lineage>
</organism>
<evidence type="ECO:0000256" key="5">
    <source>
        <dbReference type="ARBA" id="ARBA00023136"/>
    </source>
</evidence>
<keyword evidence="2 8" id="KW-0813">Transport</keyword>
<proteinExistence type="inferred from homology"/>
<evidence type="ECO:0000256" key="3">
    <source>
        <dbReference type="ARBA" id="ARBA00022781"/>
    </source>
</evidence>
<protein>
    <recommendedName>
        <fullName evidence="8">ATP synthase subunit delta</fullName>
    </recommendedName>
    <alternativeName>
        <fullName evidence="8">ATP synthase F(1) sector subunit delta</fullName>
    </alternativeName>
    <alternativeName>
        <fullName evidence="8">F-type ATPase subunit delta</fullName>
        <shortName evidence="8">F-ATPase subunit delta</shortName>
    </alternativeName>
</protein>
<evidence type="ECO:0000256" key="8">
    <source>
        <dbReference type="HAMAP-Rule" id="MF_01416"/>
    </source>
</evidence>
<dbReference type="RefSeq" id="WP_071059409.1">
    <property type="nucleotide sequence ID" value="NZ_MAXA01000001.1"/>
</dbReference>
<comment type="function">
    <text evidence="8">This protein is part of the stalk that links CF(0) to CF(1). It either transmits conformational changes from CF(0) to CF(1) or is implicated in proton conduction.</text>
</comment>
<evidence type="ECO:0000256" key="6">
    <source>
        <dbReference type="ARBA" id="ARBA00023196"/>
    </source>
</evidence>
<dbReference type="OrthoDB" id="5242917at2"/>
<dbReference type="InterPro" id="IPR026015">
    <property type="entry name" value="ATP_synth_OSCP/delta_N_sf"/>
</dbReference>
<dbReference type="GO" id="GO:0045259">
    <property type="term" value="C:proton-transporting ATP synthase complex"/>
    <property type="evidence" value="ECO:0007669"/>
    <property type="project" value="UniProtKB-KW"/>
</dbReference>
<keyword evidence="5 8" id="KW-0472">Membrane</keyword>
<name>A0A1S1RQ91_9ACTN</name>
<comment type="similarity">
    <text evidence="8">Belongs to the ATPase delta chain family.</text>
</comment>
<comment type="caution">
    <text evidence="9">The sequence shown here is derived from an EMBL/GenBank/DDBJ whole genome shotgun (WGS) entry which is preliminary data.</text>
</comment>
<evidence type="ECO:0000256" key="4">
    <source>
        <dbReference type="ARBA" id="ARBA00023065"/>
    </source>
</evidence>
<reference evidence="10" key="1">
    <citation type="submission" date="2016-07" db="EMBL/GenBank/DDBJ databases">
        <title>Frankia sp. NRRL B-16219 Genome sequencing.</title>
        <authorList>
            <person name="Ghodhbane-Gtari F."/>
            <person name="Swanson E."/>
            <person name="Gueddou A."/>
            <person name="Louati M."/>
            <person name="Nouioui I."/>
            <person name="Hezbri K."/>
            <person name="Abebe-Akele F."/>
            <person name="Simpson S."/>
            <person name="Morris K."/>
            <person name="Thomas K."/>
            <person name="Gtari M."/>
            <person name="Tisa L.S."/>
        </authorList>
    </citation>
    <scope>NUCLEOTIDE SEQUENCE [LARGE SCALE GENOMIC DNA]</scope>
    <source>
        <strain evidence="10">NRRL B-16219</strain>
    </source>
</reference>
<keyword evidence="7 8" id="KW-0066">ATP synthesis</keyword>
<keyword evidence="10" id="KW-1185">Reference proteome</keyword>
<sequence length="279" mass="29299">MEGASRQSLAAARSVLDQVTAVPIGATAGTVAPEVRRIAGDLSAVATLVGGEPTVRRALTDPGAPPQSRTGLAARLLGGQISQGALAVVSAAVAGRWSRPVDLRYALEELAVEATLAEAEAADALDEVEDELFRFGRILGQNPQLSLALTDPAAPTSAKVGLVTRLLSGRAHPVTLRLAEQAVADREQGDIERRLEQLSRIAAARRGRVVAVVRTATVLDDDQIARLKVAVSRFFGRQIQLQIDLDPAVLGGVAVRVGDEVVDGTVLRRLAAARRGLTR</sequence>
<keyword evidence="6 8" id="KW-0139">CF(1)</keyword>
<dbReference type="NCBIfam" id="NF009967">
    <property type="entry name" value="PRK13430.1"/>
    <property type="match status" value="1"/>
</dbReference>
<evidence type="ECO:0000313" key="10">
    <source>
        <dbReference type="Proteomes" id="UP000179769"/>
    </source>
</evidence>
<dbReference type="GO" id="GO:0046933">
    <property type="term" value="F:proton-transporting ATP synthase activity, rotational mechanism"/>
    <property type="evidence" value="ECO:0007669"/>
    <property type="project" value="UniProtKB-UniRule"/>
</dbReference>
<dbReference type="AlphaFoldDB" id="A0A1S1RQ91"/>
<dbReference type="GO" id="GO:0005886">
    <property type="term" value="C:plasma membrane"/>
    <property type="evidence" value="ECO:0007669"/>
    <property type="project" value="UniProtKB-SubCell"/>
</dbReference>
<comment type="function">
    <text evidence="8">F(1)F(0) ATP synthase produces ATP from ADP in the presence of a proton or sodium gradient. F-type ATPases consist of two structural domains, F(1) containing the extramembraneous catalytic core and F(0) containing the membrane proton channel, linked together by a central stalk and a peripheral stalk. During catalysis, ATP synthesis in the catalytic domain of F(1) is coupled via a rotary mechanism of the central stalk subunits to proton translocation.</text>
</comment>
<dbReference type="HAMAP" id="MF_01416">
    <property type="entry name" value="ATP_synth_delta_bact"/>
    <property type="match status" value="1"/>
</dbReference>
<evidence type="ECO:0000256" key="2">
    <source>
        <dbReference type="ARBA" id="ARBA00022448"/>
    </source>
</evidence>
<evidence type="ECO:0000256" key="1">
    <source>
        <dbReference type="ARBA" id="ARBA00004370"/>
    </source>
</evidence>
<evidence type="ECO:0000256" key="7">
    <source>
        <dbReference type="ARBA" id="ARBA00023310"/>
    </source>
</evidence>
<keyword evidence="8" id="KW-1003">Cell membrane</keyword>
<dbReference type="PROSITE" id="PS00389">
    <property type="entry name" value="ATPASE_DELTA"/>
    <property type="match status" value="1"/>
</dbReference>
<gene>
    <name evidence="8" type="primary">atpH</name>
    <name evidence="9" type="ORF">BBK14_01560</name>
</gene>
<dbReference type="EMBL" id="MAXA01000001">
    <property type="protein sequence ID" value="OHV46964.1"/>
    <property type="molecule type" value="Genomic_DNA"/>
</dbReference>
<dbReference type="Proteomes" id="UP000179769">
    <property type="component" value="Unassembled WGS sequence"/>
</dbReference>
<dbReference type="InterPro" id="IPR000711">
    <property type="entry name" value="ATPase_OSCP/dsu"/>
</dbReference>
<dbReference type="InterPro" id="IPR020781">
    <property type="entry name" value="ATPase_OSCP/d_CS"/>
</dbReference>
<dbReference type="Pfam" id="PF00213">
    <property type="entry name" value="OSCP"/>
    <property type="match status" value="1"/>
</dbReference>
<dbReference type="PRINTS" id="PR00125">
    <property type="entry name" value="ATPASEDELTA"/>
</dbReference>
<accession>A0A1S1RQ91</accession>
<keyword evidence="4 8" id="KW-0406">Ion transport</keyword>
<evidence type="ECO:0000313" key="9">
    <source>
        <dbReference type="EMBL" id="OHV46964.1"/>
    </source>
</evidence>
<dbReference type="PANTHER" id="PTHR11910">
    <property type="entry name" value="ATP SYNTHASE DELTA CHAIN"/>
    <property type="match status" value="1"/>
</dbReference>
<comment type="subcellular location">
    <subcellularLocation>
        <location evidence="8">Cell membrane</location>
        <topology evidence="8">Peripheral membrane protein</topology>
    </subcellularLocation>
    <subcellularLocation>
        <location evidence="1">Membrane</location>
    </subcellularLocation>
</comment>
<dbReference type="Gene3D" id="1.10.520.20">
    <property type="entry name" value="N-terminal domain of the delta subunit of the F1F0-ATP synthase"/>
    <property type="match status" value="1"/>
</dbReference>
<keyword evidence="3 8" id="KW-0375">Hydrogen ion transport</keyword>